<dbReference type="Proteomes" id="UP000546806">
    <property type="component" value="Unassembled WGS sequence"/>
</dbReference>
<sequence>MNKIWEEFDDNEKKILYLSLAEKMFSFMDATTPNYSEGRKALDVCWNSLTDTKITGDDIYILIDSPDYNDIGEFAEQAEELKDAEIWYVLLDSVAYVAWKMYKESGVKFLPQALEGIDEDRISDFIENIEKSGLMKKEDIEEVLGMLNDRDSDLTKEHIQSKLGI</sequence>
<gene>
    <name evidence="1" type="ORF">HCA55_05050</name>
    <name evidence="2" type="ORF">HCA78_01260</name>
</gene>
<organism evidence="2 3">
    <name type="scientific">Listeria booriae</name>
    <dbReference type="NCBI Taxonomy" id="1552123"/>
    <lineage>
        <taxon>Bacteria</taxon>
        <taxon>Bacillati</taxon>
        <taxon>Bacillota</taxon>
        <taxon>Bacilli</taxon>
        <taxon>Bacillales</taxon>
        <taxon>Listeriaceae</taxon>
        <taxon>Listeria</taxon>
    </lineage>
</organism>
<evidence type="ECO:0000313" key="3">
    <source>
        <dbReference type="Proteomes" id="UP000546806"/>
    </source>
</evidence>
<dbReference type="Proteomes" id="UP000548082">
    <property type="component" value="Unassembled WGS sequence"/>
</dbReference>
<protein>
    <recommendedName>
        <fullName evidence="5">Immunity protein Imm6</fullName>
    </recommendedName>
</protein>
<reference evidence="3 4" key="1">
    <citation type="submission" date="2020-03" db="EMBL/GenBank/DDBJ databases">
        <title>Soil Listeria distribution.</title>
        <authorList>
            <person name="Liao J."/>
            <person name="Wiedmann M."/>
        </authorList>
    </citation>
    <scope>NUCLEOTIDE SEQUENCE [LARGE SCALE GENOMIC DNA]</scope>
    <source>
        <strain evidence="2 3">FSL L7-0435</strain>
        <strain evidence="1 4">FSL L7-0990</strain>
    </source>
</reference>
<proteinExistence type="predicted"/>
<dbReference type="AlphaFoldDB" id="A0A842CN11"/>
<evidence type="ECO:0008006" key="5">
    <source>
        <dbReference type="Google" id="ProtNLM"/>
    </source>
</evidence>
<dbReference type="RefSeq" id="WP_185531857.1">
    <property type="nucleotide sequence ID" value="NZ_JAARVD010000002.1"/>
</dbReference>
<evidence type="ECO:0000313" key="2">
    <source>
        <dbReference type="EMBL" id="MBC2002376.1"/>
    </source>
</evidence>
<dbReference type="EMBL" id="JAARVD010000002">
    <property type="protein sequence ID" value="MBC1796082.1"/>
    <property type="molecule type" value="Genomic_DNA"/>
</dbReference>
<accession>A0A842CN11</accession>
<dbReference type="Pfam" id="PF14434">
    <property type="entry name" value="Imm6"/>
    <property type="match status" value="1"/>
</dbReference>
<evidence type="ECO:0000313" key="1">
    <source>
        <dbReference type="EMBL" id="MBC1796082.1"/>
    </source>
</evidence>
<comment type="caution">
    <text evidence="2">The sequence shown here is derived from an EMBL/GenBank/DDBJ whole genome shotgun (WGS) entry which is preliminary data.</text>
</comment>
<name>A0A842CN11_9LIST</name>
<evidence type="ECO:0000313" key="4">
    <source>
        <dbReference type="Proteomes" id="UP000548082"/>
    </source>
</evidence>
<dbReference type="InterPro" id="IPR025674">
    <property type="entry name" value="Imm6"/>
</dbReference>
<dbReference type="EMBL" id="JAARWW010000001">
    <property type="protein sequence ID" value="MBC2002376.1"/>
    <property type="molecule type" value="Genomic_DNA"/>
</dbReference>